<sequence length="48" mass="5785">MKARRETQKTFSVAVGKKKMLKFEQKLSEQQKTKSEWLNEKIDEELKK</sequence>
<accession>A0A8S5T160</accession>
<name>A0A8S5T160_9CAUD</name>
<organism evidence="1">
    <name type="scientific">Siphoviridae sp. ctKFk2</name>
    <dbReference type="NCBI Taxonomy" id="2827841"/>
    <lineage>
        <taxon>Viruses</taxon>
        <taxon>Duplodnaviria</taxon>
        <taxon>Heunggongvirae</taxon>
        <taxon>Uroviricota</taxon>
        <taxon>Caudoviricetes</taxon>
    </lineage>
</organism>
<protein>
    <submittedName>
        <fullName evidence="1">Uncharacterized protein</fullName>
    </submittedName>
</protein>
<reference evidence="1" key="1">
    <citation type="journal article" date="2021" name="Proc. Natl. Acad. Sci. U.S.A.">
        <title>A Catalog of Tens of Thousands of Viruses from Human Metagenomes Reveals Hidden Associations with Chronic Diseases.</title>
        <authorList>
            <person name="Tisza M.J."/>
            <person name="Buck C.B."/>
        </authorList>
    </citation>
    <scope>NUCLEOTIDE SEQUENCE</scope>
    <source>
        <strain evidence="1">CtKFk2</strain>
    </source>
</reference>
<evidence type="ECO:0000313" key="1">
    <source>
        <dbReference type="EMBL" id="DAF56848.1"/>
    </source>
</evidence>
<dbReference type="EMBL" id="BK032722">
    <property type="protein sequence ID" value="DAF56848.1"/>
    <property type="molecule type" value="Genomic_DNA"/>
</dbReference>
<proteinExistence type="predicted"/>